<comment type="caution">
    <text evidence="1">The sequence shown here is derived from an EMBL/GenBank/DDBJ whole genome shotgun (WGS) entry which is preliminary data.</text>
</comment>
<name>A0A392TBG3_9FABA</name>
<proteinExistence type="predicted"/>
<protein>
    <submittedName>
        <fullName evidence="1">Uncharacterized protein</fullName>
    </submittedName>
</protein>
<evidence type="ECO:0000313" key="2">
    <source>
        <dbReference type="Proteomes" id="UP000265520"/>
    </source>
</evidence>
<dbReference type="EMBL" id="LXQA010526844">
    <property type="protein sequence ID" value="MCI57315.1"/>
    <property type="molecule type" value="Genomic_DNA"/>
</dbReference>
<evidence type="ECO:0000313" key="1">
    <source>
        <dbReference type="EMBL" id="MCI57315.1"/>
    </source>
</evidence>
<reference evidence="1 2" key="1">
    <citation type="journal article" date="2018" name="Front. Plant Sci.">
        <title>Red Clover (Trifolium pratense) and Zigzag Clover (T. medium) - A Picture of Genomic Similarities and Differences.</title>
        <authorList>
            <person name="Dluhosova J."/>
            <person name="Istvanek J."/>
            <person name="Nedelnik J."/>
            <person name="Repkova J."/>
        </authorList>
    </citation>
    <scope>NUCLEOTIDE SEQUENCE [LARGE SCALE GENOMIC DNA]</scope>
    <source>
        <strain evidence="2">cv. 10/8</strain>
        <tissue evidence="1">Leaf</tissue>
    </source>
</reference>
<sequence length="42" mass="4484">IADLPLDLLSSQQKQLLVTAGLSLEKHTSNEKVVVLAPMLVA</sequence>
<feature type="non-terminal residue" evidence="1">
    <location>
        <position position="1"/>
    </location>
</feature>
<dbReference type="Proteomes" id="UP000265520">
    <property type="component" value="Unassembled WGS sequence"/>
</dbReference>
<organism evidence="1 2">
    <name type="scientific">Trifolium medium</name>
    <dbReference type="NCBI Taxonomy" id="97028"/>
    <lineage>
        <taxon>Eukaryota</taxon>
        <taxon>Viridiplantae</taxon>
        <taxon>Streptophyta</taxon>
        <taxon>Embryophyta</taxon>
        <taxon>Tracheophyta</taxon>
        <taxon>Spermatophyta</taxon>
        <taxon>Magnoliopsida</taxon>
        <taxon>eudicotyledons</taxon>
        <taxon>Gunneridae</taxon>
        <taxon>Pentapetalae</taxon>
        <taxon>rosids</taxon>
        <taxon>fabids</taxon>
        <taxon>Fabales</taxon>
        <taxon>Fabaceae</taxon>
        <taxon>Papilionoideae</taxon>
        <taxon>50 kb inversion clade</taxon>
        <taxon>NPAAA clade</taxon>
        <taxon>Hologalegina</taxon>
        <taxon>IRL clade</taxon>
        <taxon>Trifolieae</taxon>
        <taxon>Trifolium</taxon>
    </lineage>
</organism>
<keyword evidence="2" id="KW-1185">Reference proteome</keyword>
<dbReference type="AlphaFoldDB" id="A0A392TBG3"/>
<accession>A0A392TBG3</accession>